<dbReference type="Proteomes" id="UP001280121">
    <property type="component" value="Unassembled WGS sequence"/>
</dbReference>
<keyword evidence="2" id="KW-1185">Reference proteome</keyword>
<dbReference type="AlphaFoldDB" id="A0AAD9WPN4"/>
<reference evidence="1" key="1">
    <citation type="journal article" date="2023" name="Plant J.">
        <title>Genome sequences and population genomics provide insights into the demographic history, inbreeding, and mutation load of two 'living fossil' tree species of Dipteronia.</title>
        <authorList>
            <person name="Feng Y."/>
            <person name="Comes H.P."/>
            <person name="Chen J."/>
            <person name="Zhu S."/>
            <person name="Lu R."/>
            <person name="Zhang X."/>
            <person name="Li P."/>
            <person name="Qiu J."/>
            <person name="Olsen K.M."/>
            <person name="Qiu Y."/>
        </authorList>
    </citation>
    <scope>NUCLEOTIDE SEQUENCE</scope>
    <source>
        <strain evidence="1">KIB01</strain>
    </source>
</reference>
<evidence type="ECO:0000313" key="2">
    <source>
        <dbReference type="Proteomes" id="UP001280121"/>
    </source>
</evidence>
<evidence type="ECO:0000313" key="1">
    <source>
        <dbReference type="EMBL" id="KAK2637710.1"/>
    </source>
</evidence>
<dbReference type="Gene3D" id="3.10.10.10">
    <property type="entry name" value="HIV Type 1 Reverse Transcriptase, subunit A, domain 1"/>
    <property type="match status" value="1"/>
</dbReference>
<name>A0AAD9WPN4_9ROSI</name>
<sequence>MCRMGWNFYWWYFICRLSGPSPSVNQIDYRFRSFTGVYWIIVVNWVCHQVGYLSRLTGGQARKKHIVTLPYTKDFNENGIPTKDRSIQMSAELVEYCKKEIHDLLAKQLIRPSKPPWSCLAFYI</sequence>
<protein>
    <submittedName>
        <fullName evidence="1">Uncharacterized protein</fullName>
    </submittedName>
</protein>
<proteinExistence type="predicted"/>
<gene>
    <name evidence="1" type="ORF">Ddye_025505</name>
</gene>
<comment type="caution">
    <text evidence="1">The sequence shown here is derived from an EMBL/GenBank/DDBJ whole genome shotgun (WGS) entry which is preliminary data.</text>
</comment>
<organism evidence="1 2">
    <name type="scientific">Dipteronia dyeriana</name>
    <dbReference type="NCBI Taxonomy" id="168575"/>
    <lineage>
        <taxon>Eukaryota</taxon>
        <taxon>Viridiplantae</taxon>
        <taxon>Streptophyta</taxon>
        <taxon>Embryophyta</taxon>
        <taxon>Tracheophyta</taxon>
        <taxon>Spermatophyta</taxon>
        <taxon>Magnoliopsida</taxon>
        <taxon>eudicotyledons</taxon>
        <taxon>Gunneridae</taxon>
        <taxon>Pentapetalae</taxon>
        <taxon>rosids</taxon>
        <taxon>malvids</taxon>
        <taxon>Sapindales</taxon>
        <taxon>Sapindaceae</taxon>
        <taxon>Hippocastanoideae</taxon>
        <taxon>Acereae</taxon>
        <taxon>Dipteronia</taxon>
    </lineage>
</organism>
<dbReference type="EMBL" id="JANJYI010000008">
    <property type="protein sequence ID" value="KAK2637710.1"/>
    <property type="molecule type" value="Genomic_DNA"/>
</dbReference>
<accession>A0AAD9WPN4</accession>